<accession>A0ABT5VDN6</accession>
<comment type="similarity">
    <text evidence="2">Belongs to the MurCDEF family. MurE subfamily.</text>
</comment>
<dbReference type="InterPro" id="IPR018109">
    <property type="entry name" value="Folylpolyglutamate_synth_CS"/>
</dbReference>
<dbReference type="SUPFAM" id="SSF53244">
    <property type="entry name" value="MurD-like peptide ligases, peptide-binding domain"/>
    <property type="match status" value="1"/>
</dbReference>
<dbReference type="PANTHER" id="PTHR23135">
    <property type="entry name" value="MUR LIGASE FAMILY MEMBER"/>
    <property type="match status" value="1"/>
</dbReference>
<feature type="domain" description="Mur ligase C-terminal" evidence="14">
    <location>
        <begin position="329"/>
        <end position="457"/>
    </location>
</feature>
<organism evidence="16 17">
    <name type="scientific">Alkalihalobacterium chitinilyticum</name>
    <dbReference type="NCBI Taxonomy" id="2980103"/>
    <lineage>
        <taxon>Bacteria</taxon>
        <taxon>Bacillati</taxon>
        <taxon>Bacillota</taxon>
        <taxon>Bacilli</taxon>
        <taxon>Bacillales</taxon>
        <taxon>Bacillaceae</taxon>
        <taxon>Alkalihalobacterium</taxon>
    </lineage>
</organism>
<feature type="domain" description="Mur ligase N-terminal catalytic" evidence="13">
    <location>
        <begin position="24"/>
        <end position="95"/>
    </location>
</feature>
<evidence type="ECO:0000313" key="16">
    <source>
        <dbReference type="EMBL" id="MDE5413573.1"/>
    </source>
</evidence>
<dbReference type="EMBL" id="JAOTPO010000005">
    <property type="protein sequence ID" value="MDE5413573.1"/>
    <property type="molecule type" value="Genomic_DNA"/>
</dbReference>
<dbReference type="GO" id="GO:0008765">
    <property type="term" value="F:UDP-N-acetylmuramoylalanyl-D-glutamate-2,6-diaminopimelate ligase activity"/>
    <property type="evidence" value="ECO:0007669"/>
    <property type="project" value="UniProtKB-EC"/>
</dbReference>
<dbReference type="InterPro" id="IPR013221">
    <property type="entry name" value="Mur_ligase_cen"/>
</dbReference>
<comment type="subcellular location">
    <subcellularLocation>
        <location evidence="12">Cytoplasm</location>
    </subcellularLocation>
</comment>
<dbReference type="RefSeq" id="WP_275118194.1">
    <property type="nucleotide sequence ID" value="NZ_JAOTPO010000005.1"/>
</dbReference>
<evidence type="ECO:0000256" key="7">
    <source>
        <dbReference type="ARBA" id="ARBA00022840"/>
    </source>
</evidence>
<dbReference type="Gene3D" id="3.90.190.20">
    <property type="entry name" value="Mur ligase, C-terminal domain"/>
    <property type="match status" value="1"/>
</dbReference>
<reference evidence="16" key="1">
    <citation type="submission" date="2024-05" db="EMBL/GenBank/DDBJ databases">
        <title>Alkalihalobacillus sp. strain MEB203 novel alkaliphilic bacterium from Lonar Lake, India.</title>
        <authorList>
            <person name="Joshi A."/>
            <person name="Thite S."/>
            <person name="Mengade P."/>
        </authorList>
    </citation>
    <scope>NUCLEOTIDE SEQUENCE</scope>
    <source>
        <strain evidence="16">MEB 203</strain>
    </source>
</reference>
<dbReference type="Pfam" id="PF01225">
    <property type="entry name" value="Mur_ligase"/>
    <property type="match status" value="1"/>
</dbReference>
<keyword evidence="8 12" id="KW-0133">Cell shape</keyword>
<dbReference type="InterPro" id="IPR005761">
    <property type="entry name" value="UDP-N-AcMur-Glu-dNH2Pim_ligase"/>
</dbReference>
<evidence type="ECO:0000259" key="14">
    <source>
        <dbReference type="Pfam" id="PF02875"/>
    </source>
</evidence>
<dbReference type="SUPFAM" id="SSF53623">
    <property type="entry name" value="MurD-like peptide ligases, catalytic domain"/>
    <property type="match status" value="1"/>
</dbReference>
<sequence>MKLNSLLQPIESDLLTDDIPDISISGIHFHSKKIKQNFVFVAISGNEADGHEYIEDAIKAGAVAILGEKDKTELSVPYIRVKNSRNLLPKLAQRFFDTGTKKHTIIGITGTNGKTTTSYMLRHILESAGMRCSLIGTVNNIINGELLPPSNTTPDPITLHELMYKSMDEVFIIEVSSHGIDQGRVNGIPFDYVLFTNLSHDHLDYHGTIYNYFEVKAQLFEQLNHEGEAIVSNYCDWSRRLIDRLTTAQKNVFSVGHEESDHMNLNNVNVEFSTEFNLKQAEQELRVTLPLSGIHNAQNASLSFFTARRLGIPAHQAVQALNDFPGVPGRFETYTHPSGATCVIDYAHTPDGLNHCLQTINKQGAKRVFHIFGFRGNGDPSKRKEMIEISSKFSDHYILTLDDLNGMDAKEMVQELHRLQELYGSEQGTVIEDRTVAIQLILQQAQEGDWVIITGKGPESYKQAFQYPTSTDRDTVLYNMATYGA</sequence>
<keyword evidence="5 12" id="KW-0132">Cell division</keyword>
<evidence type="ECO:0000259" key="13">
    <source>
        <dbReference type="Pfam" id="PF01225"/>
    </source>
</evidence>
<gene>
    <name evidence="16" type="ORF">N7Z68_09250</name>
</gene>
<dbReference type="InterPro" id="IPR036615">
    <property type="entry name" value="Mur_ligase_C_dom_sf"/>
</dbReference>
<evidence type="ECO:0000256" key="9">
    <source>
        <dbReference type="ARBA" id="ARBA00022984"/>
    </source>
</evidence>
<evidence type="ECO:0000259" key="15">
    <source>
        <dbReference type="Pfam" id="PF08245"/>
    </source>
</evidence>
<name>A0ABT5VDN6_9BACI</name>
<dbReference type="NCBIfam" id="NF001126">
    <property type="entry name" value="PRK00139.1-4"/>
    <property type="match status" value="1"/>
</dbReference>
<dbReference type="NCBIfam" id="TIGR01085">
    <property type="entry name" value="murE"/>
    <property type="match status" value="1"/>
</dbReference>
<keyword evidence="10 12" id="KW-0131">Cell cycle</keyword>
<evidence type="ECO:0000256" key="4">
    <source>
        <dbReference type="ARBA" id="ARBA00022598"/>
    </source>
</evidence>
<keyword evidence="11 12" id="KW-0961">Cell wall biogenesis/degradation</keyword>
<evidence type="ECO:0000256" key="8">
    <source>
        <dbReference type="ARBA" id="ARBA00022960"/>
    </source>
</evidence>
<evidence type="ECO:0000256" key="5">
    <source>
        <dbReference type="ARBA" id="ARBA00022618"/>
    </source>
</evidence>
<dbReference type="EC" id="6.3.2.13" evidence="16"/>
<dbReference type="InterPro" id="IPR035911">
    <property type="entry name" value="MurE/MurF_N"/>
</dbReference>
<evidence type="ECO:0000256" key="1">
    <source>
        <dbReference type="ARBA" id="ARBA00004752"/>
    </source>
</evidence>
<evidence type="ECO:0000256" key="10">
    <source>
        <dbReference type="ARBA" id="ARBA00023306"/>
    </source>
</evidence>
<comment type="caution">
    <text evidence="16">The sequence shown here is derived from an EMBL/GenBank/DDBJ whole genome shotgun (WGS) entry which is preliminary data.</text>
</comment>
<keyword evidence="7" id="KW-0067">ATP-binding</keyword>
<dbReference type="InterPro" id="IPR036565">
    <property type="entry name" value="Mur-like_cat_sf"/>
</dbReference>
<keyword evidence="17" id="KW-1185">Reference proteome</keyword>
<dbReference type="Pfam" id="PF02875">
    <property type="entry name" value="Mur_ligase_C"/>
    <property type="match status" value="1"/>
</dbReference>
<protein>
    <submittedName>
        <fullName evidence="16">UDP-N-acetylmuramoyl-L-alanyl-D-glutamate--2, 6-diaminopimelate ligase</fullName>
        <ecNumber evidence="16">6.3.2.13</ecNumber>
    </submittedName>
</protein>
<keyword evidence="9 12" id="KW-0573">Peptidoglycan synthesis</keyword>
<evidence type="ECO:0000256" key="12">
    <source>
        <dbReference type="RuleBase" id="RU004135"/>
    </source>
</evidence>
<dbReference type="PANTHER" id="PTHR23135:SF4">
    <property type="entry name" value="UDP-N-ACETYLMURAMOYL-L-ALANYL-D-GLUTAMATE--2,6-DIAMINOPIMELATE LIGASE MURE HOMOLOG, CHLOROPLASTIC"/>
    <property type="match status" value="1"/>
</dbReference>
<feature type="domain" description="Mur ligase central" evidence="15">
    <location>
        <begin position="108"/>
        <end position="305"/>
    </location>
</feature>
<evidence type="ECO:0000256" key="6">
    <source>
        <dbReference type="ARBA" id="ARBA00022741"/>
    </source>
</evidence>
<dbReference type="Gene3D" id="3.40.1190.10">
    <property type="entry name" value="Mur-like, catalytic domain"/>
    <property type="match status" value="1"/>
</dbReference>
<dbReference type="Pfam" id="PF08245">
    <property type="entry name" value="Mur_ligase_M"/>
    <property type="match status" value="1"/>
</dbReference>
<evidence type="ECO:0000256" key="3">
    <source>
        <dbReference type="ARBA" id="ARBA00022490"/>
    </source>
</evidence>
<evidence type="ECO:0000256" key="11">
    <source>
        <dbReference type="ARBA" id="ARBA00023316"/>
    </source>
</evidence>
<dbReference type="SUPFAM" id="SSF63418">
    <property type="entry name" value="MurE/MurF N-terminal domain"/>
    <property type="match status" value="1"/>
</dbReference>
<dbReference type="Gene3D" id="3.40.1390.10">
    <property type="entry name" value="MurE/MurF, N-terminal domain"/>
    <property type="match status" value="1"/>
</dbReference>
<keyword evidence="3" id="KW-0963">Cytoplasm</keyword>
<evidence type="ECO:0000313" key="17">
    <source>
        <dbReference type="Proteomes" id="UP001148125"/>
    </source>
</evidence>
<proteinExistence type="inferred from homology"/>
<dbReference type="Proteomes" id="UP001148125">
    <property type="component" value="Unassembled WGS sequence"/>
</dbReference>
<keyword evidence="6" id="KW-0547">Nucleotide-binding</keyword>
<evidence type="ECO:0000256" key="2">
    <source>
        <dbReference type="ARBA" id="ARBA00005898"/>
    </source>
</evidence>
<dbReference type="PROSITE" id="PS01011">
    <property type="entry name" value="FOLYLPOLYGLU_SYNT_1"/>
    <property type="match status" value="1"/>
</dbReference>
<keyword evidence="4 16" id="KW-0436">Ligase</keyword>
<dbReference type="InterPro" id="IPR000713">
    <property type="entry name" value="Mur_ligase_N"/>
</dbReference>
<dbReference type="InterPro" id="IPR004101">
    <property type="entry name" value="Mur_ligase_C"/>
</dbReference>
<comment type="pathway">
    <text evidence="1 12">Cell wall biogenesis; peptidoglycan biosynthesis.</text>
</comment>